<evidence type="ECO:0000313" key="5">
    <source>
        <dbReference type="Proteomes" id="UP001189429"/>
    </source>
</evidence>
<feature type="compositionally biased region" description="Basic residues" evidence="3">
    <location>
        <begin position="176"/>
        <end position="192"/>
    </location>
</feature>
<feature type="region of interest" description="Disordered" evidence="3">
    <location>
        <begin position="165"/>
        <end position="319"/>
    </location>
</feature>
<proteinExistence type="predicted"/>
<keyword evidence="5" id="KW-1185">Reference proteome</keyword>
<evidence type="ECO:0000256" key="3">
    <source>
        <dbReference type="SAM" id="MobiDB-lite"/>
    </source>
</evidence>
<protein>
    <submittedName>
        <fullName evidence="4">Uncharacterized protein</fullName>
    </submittedName>
</protein>
<feature type="compositionally biased region" description="Low complexity" evidence="3">
    <location>
        <begin position="248"/>
        <end position="260"/>
    </location>
</feature>
<dbReference type="PROSITE" id="PS00354">
    <property type="entry name" value="HMGI_Y"/>
    <property type="match status" value="1"/>
</dbReference>
<name>A0ABN9UQ98_9DINO</name>
<feature type="non-terminal residue" evidence="4">
    <location>
        <position position="1"/>
    </location>
</feature>
<feature type="compositionally biased region" description="Basic and acidic residues" evidence="3">
    <location>
        <begin position="34"/>
        <end position="48"/>
    </location>
</feature>
<dbReference type="InterPro" id="IPR000637">
    <property type="entry name" value="HMGI/Y_DNA-bd_CS"/>
</dbReference>
<dbReference type="EMBL" id="CAUYUJ010016132">
    <property type="protein sequence ID" value="CAK0862157.1"/>
    <property type="molecule type" value="Genomic_DNA"/>
</dbReference>
<feature type="compositionally biased region" description="Basic residues" evidence="3">
    <location>
        <begin position="228"/>
        <end position="239"/>
    </location>
</feature>
<comment type="subcellular location">
    <subcellularLocation>
        <location evidence="1">Nucleus</location>
    </subcellularLocation>
</comment>
<sequence length="319" mass="34651">ARSPTGSARAAAAPHDGAPASFEPRARARAAAAAEEREAAARREREGALQDRVLALEEELRQSREGVPAELVREQEQQMAMLRDEVLRLQEGLAGELQREHELTRAEARAADEARGEAQSRLGQLQERETEARLLRERAEESARHAAVLEGEVCAIPRGLAADVRASSSVGCRAARSWRRRRRRQRRRRGGARARGGAGSTPAARGGAPACRRPRGRPRRGSPPAGGGRRRRRRHRRLGARLWRVAPRLAAGPSRLRGGARPPPALPGAPRRGRGRALRRARRGGAEGRSRGPGQRDQAAHVPPPGAVVAVHARAGRPR</sequence>
<gene>
    <name evidence="4" type="ORF">PCOR1329_LOCUS50653</name>
</gene>
<feature type="compositionally biased region" description="Low complexity" evidence="3">
    <location>
        <begin position="1"/>
        <end position="21"/>
    </location>
</feature>
<evidence type="ECO:0000313" key="4">
    <source>
        <dbReference type="EMBL" id="CAK0862157.1"/>
    </source>
</evidence>
<feature type="region of interest" description="Disordered" evidence="3">
    <location>
        <begin position="1"/>
        <end position="48"/>
    </location>
</feature>
<dbReference type="Proteomes" id="UP001189429">
    <property type="component" value="Unassembled WGS sequence"/>
</dbReference>
<evidence type="ECO:0000256" key="2">
    <source>
        <dbReference type="ARBA" id="ARBA00023242"/>
    </source>
</evidence>
<feature type="compositionally biased region" description="Basic residues" evidence="3">
    <location>
        <begin position="271"/>
        <end position="283"/>
    </location>
</feature>
<reference evidence="4" key="1">
    <citation type="submission" date="2023-10" db="EMBL/GenBank/DDBJ databases">
        <authorList>
            <person name="Chen Y."/>
            <person name="Shah S."/>
            <person name="Dougan E. K."/>
            <person name="Thang M."/>
            <person name="Chan C."/>
        </authorList>
    </citation>
    <scope>NUCLEOTIDE SEQUENCE [LARGE SCALE GENOMIC DNA]</scope>
</reference>
<comment type="caution">
    <text evidence="4">The sequence shown here is derived from an EMBL/GenBank/DDBJ whole genome shotgun (WGS) entry which is preliminary data.</text>
</comment>
<feature type="compositionally biased region" description="Low complexity" evidence="3">
    <location>
        <begin position="200"/>
        <end position="211"/>
    </location>
</feature>
<accession>A0ABN9UQ98</accession>
<evidence type="ECO:0000256" key="1">
    <source>
        <dbReference type="ARBA" id="ARBA00004123"/>
    </source>
</evidence>
<keyword evidence="2" id="KW-0539">Nucleus</keyword>
<organism evidence="4 5">
    <name type="scientific">Prorocentrum cordatum</name>
    <dbReference type="NCBI Taxonomy" id="2364126"/>
    <lineage>
        <taxon>Eukaryota</taxon>
        <taxon>Sar</taxon>
        <taxon>Alveolata</taxon>
        <taxon>Dinophyceae</taxon>
        <taxon>Prorocentrales</taxon>
        <taxon>Prorocentraceae</taxon>
        <taxon>Prorocentrum</taxon>
    </lineage>
</organism>